<feature type="transmembrane region" description="Helical" evidence="1">
    <location>
        <begin position="37"/>
        <end position="54"/>
    </location>
</feature>
<evidence type="ECO:0000313" key="3">
    <source>
        <dbReference type="EMBL" id="MTH70179.1"/>
    </source>
</evidence>
<keyword evidence="1" id="KW-1133">Transmembrane helix</keyword>
<keyword evidence="2" id="KW-0732">Signal</keyword>
<name>A0A6I3M9N7_9MICO</name>
<evidence type="ECO:0000256" key="2">
    <source>
        <dbReference type="SAM" id="SignalP"/>
    </source>
</evidence>
<keyword evidence="4" id="KW-1185">Reference proteome</keyword>
<evidence type="ECO:0000313" key="4">
    <source>
        <dbReference type="Proteomes" id="UP000433071"/>
    </source>
</evidence>
<evidence type="ECO:0000256" key="1">
    <source>
        <dbReference type="SAM" id="Phobius"/>
    </source>
</evidence>
<accession>A0A6I3M9N7</accession>
<feature type="signal peptide" evidence="2">
    <location>
        <begin position="1"/>
        <end position="21"/>
    </location>
</feature>
<organism evidence="3 4">
    <name type="scientific">Agromyces bracchium</name>
    <dbReference type="NCBI Taxonomy" id="88376"/>
    <lineage>
        <taxon>Bacteria</taxon>
        <taxon>Bacillati</taxon>
        <taxon>Actinomycetota</taxon>
        <taxon>Actinomycetes</taxon>
        <taxon>Micrococcales</taxon>
        <taxon>Microbacteriaceae</taxon>
        <taxon>Agromyces</taxon>
    </lineage>
</organism>
<keyword evidence="1" id="KW-0812">Transmembrane</keyword>
<protein>
    <recommendedName>
        <fullName evidence="5">Integral membrane protein</fullName>
    </recommendedName>
</protein>
<proteinExistence type="predicted"/>
<dbReference type="Proteomes" id="UP000433071">
    <property type="component" value="Unassembled WGS sequence"/>
</dbReference>
<dbReference type="RefSeq" id="WP_155053188.1">
    <property type="nucleotide sequence ID" value="NZ_JBHMAT010000003.1"/>
</dbReference>
<gene>
    <name evidence="3" type="ORF">GJ743_17565</name>
</gene>
<dbReference type="EMBL" id="WMLB01000042">
    <property type="protein sequence ID" value="MTH70179.1"/>
    <property type="molecule type" value="Genomic_DNA"/>
</dbReference>
<feature type="chain" id="PRO_5026308012" description="Integral membrane protein" evidence="2">
    <location>
        <begin position="22"/>
        <end position="205"/>
    </location>
</feature>
<comment type="caution">
    <text evidence="3">The sequence shown here is derived from an EMBL/GenBank/DDBJ whole genome shotgun (WGS) entry which is preliminary data.</text>
</comment>
<sequence>MTSRGARAARGAAIAAFAVFAASLAHTVGGGTPPGPVALALSFAFSVPVAMLLIGGRMPLLRASVAALVAQAALHLLYSVGTAGAGGAVATVDSHALHAGATIPLDAFVAVDHGHAAMPVAHVAAAALTVAFLAVLGRSAAAVAAVGGALARGIRLLVAAVAGAPRPARGDARPPVSRRDGPPRLGILVLSSLRHRGPPTALAAA</sequence>
<reference evidence="3 4" key="1">
    <citation type="submission" date="2019-11" db="EMBL/GenBank/DDBJ databases">
        <title>Agromyces kandeliae sp. nov., isolated from mangrove soil.</title>
        <authorList>
            <person name="Wang R."/>
        </authorList>
    </citation>
    <scope>NUCLEOTIDE SEQUENCE [LARGE SCALE GENOMIC DNA]</scope>
    <source>
        <strain evidence="3 4">JCM 11433</strain>
    </source>
</reference>
<keyword evidence="1" id="KW-0472">Membrane</keyword>
<dbReference type="AlphaFoldDB" id="A0A6I3M9N7"/>
<evidence type="ECO:0008006" key="5">
    <source>
        <dbReference type="Google" id="ProtNLM"/>
    </source>
</evidence>